<name>A0A918PUV5_9CAUL</name>
<comment type="caution">
    <text evidence="1">The sequence shown here is derived from an EMBL/GenBank/DDBJ whole genome shotgun (WGS) entry which is preliminary data.</text>
</comment>
<organism evidence="1 2">
    <name type="scientific">Asticcacaulis endophyticus</name>
    <dbReference type="NCBI Taxonomy" id="1395890"/>
    <lineage>
        <taxon>Bacteria</taxon>
        <taxon>Pseudomonadati</taxon>
        <taxon>Pseudomonadota</taxon>
        <taxon>Alphaproteobacteria</taxon>
        <taxon>Caulobacterales</taxon>
        <taxon>Caulobacteraceae</taxon>
        <taxon>Asticcacaulis</taxon>
    </lineage>
</organism>
<dbReference type="Proteomes" id="UP000662572">
    <property type="component" value="Unassembled WGS sequence"/>
</dbReference>
<evidence type="ECO:0000313" key="2">
    <source>
        <dbReference type="Proteomes" id="UP000662572"/>
    </source>
</evidence>
<accession>A0A918PUV5</accession>
<dbReference type="EMBL" id="BMZB01000001">
    <property type="protein sequence ID" value="GGZ22079.1"/>
    <property type="molecule type" value="Genomic_DNA"/>
</dbReference>
<keyword evidence="2" id="KW-1185">Reference proteome</keyword>
<gene>
    <name evidence="1" type="ORF">GCM10011273_03620</name>
</gene>
<evidence type="ECO:0000313" key="1">
    <source>
        <dbReference type="EMBL" id="GGZ22079.1"/>
    </source>
</evidence>
<reference evidence="1" key="2">
    <citation type="submission" date="2020-09" db="EMBL/GenBank/DDBJ databases">
        <authorList>
            <person name="Sun Q."/>
            <person name="Kim S."/>
        </authorList>
    </citation>
    <scope>NUCLEOTIDE SEQUENCE</scope>
    <source>
        <strain evidence="1">KCTC 32296</strain>
    </source>
</reference>
<protein>
    <submittedName>
        <fullName evidence="1">Uncharacterized protein</fullName>
    </submittedName>
</protein>
<proteinExistence type="predicted"/>
<dbReference type="AlphaFoldDB" id="A0A918PUV5"/>
<sequence>MTRRSPSILSWAGKMALAGVAVRVTQLDDGSVTVDTLTGGNFPPPIASIKENEARLGDEAINGAFSKGVRKSRGLQRQAR</sequence>
<reference evidence="1" key="1">
    <citation type="journal article" date="2014" name="Int. J. Syst. Evol. Microbiol.">
        <title>Complete genome sequence of Corynebacterium casei LMG S-19264T (=DSM 44701T), isolated from a smear-ripened cheese.</title>
        <authorList>
            <consortium name="US DOE Joint Genome Institute (JGI-PGF)"/>
            <person name="Walter F."/>
            <person name="Albersmeier A."/>
            <person name="Kalinowski J."/>
            <person name="Ruckert C."/>
        </authorList>
    </citation>
    <scope>NUCLEOTIDE SEQUENCE</scope>
    <source>
        <strain evidence="1">KCTC 32296</strain>
    </source>
</reference>